<dbReference type="InterPro" id="IPR036291">
    <property type="entry name" value="NAD(P)-bd_dom_sf"/>
</dbReference>
<dbReference type="SMART" id="SM00829">
    <property type="entry name" value="PKS_ER"/>
    <property type="match status" value="1"/>
</dbReference>
<dbReference type="PANTHER" id="PTHR48106:SF13">
    <property type="entry name" value="QUINONE OXIDOREDUCTASE-RELATED"/>
    <property type="match status" value="1"/>
</dbReference>
<dbReference type="GO" id="GO:0070402">
    <property type="term" value="F:NADPH binding"/>
    <property type="evidence" value="ECO:0007669"/>
    <property type="project" value="TreeGrafter"/>
</dbReference>
<keyword evidence="5" id="KW-1185">Reference proteome</keyword>
<dbReference type="STRING" id="739143.SAMN05216297_11188"/>
<gene>
    <name evidence="4" type="ORF">SAMN05216297_11188</name>
</gene>
<dbReference type="Gene3D" id="3.90.180.10">
    <property type="entry name" value="Medium-chain alcohol dehydrogenases, catalytic domain"/>
    <property type="match status" value="1"/>
</dbReference>
<organism evidence="4 5">
    <name type="scientific">Flavobacterium phragmitis</name>
    <dbReference type="NCBI Taxonomy" id="739143"/>
    <lineage>
        <taxon>Bacteria</taxon>
        <taxon>Pseudomonadati</taxon>
        <taxon>Bacteroidota</taxon>
        <taxon>Flavobacteriia</taxon>
        <taxon>Flavobacteriales</taxon>
        <taxon>Flavobacteriaceae</taxon>
        <taxon>Flavobacterium</taxon>
    </lineage>
</organism>
<dbReference type="PANTHER" id="PTHR48106">
    <property type="entry name" value="QUINONE OXIDOREDUCTASE PIG3-RELATED"/>
    <property type="match status" value="1"/>
</dbReference>
<keyword evidence="2" id="KW-0560">Oxidoreductase</keyword>
<name>A0A1I1UMQ4_9FLAO</name>
<evidence type="ECO:0000256" key="2">
    <source>
        <dbReference type="ARBA" id="ARBA00023002"/>
    </source>
</evidence>
<evidence type="ECO:0000259" key="3">
    <source>
        <dbReference type="SMART" id="SM00829"/>
    </source>
</evidence>
<dbReference type="GO" id="GO:0005829">
    <property type="term" value="C:cytosol"/>
    <property type="evidence" value="ECO:0007669"/>
    <property type="project" value="TreeGrafter"/>
</dbReference>
<dbReference type="SUPFAM" id="SSF51735">
    <property type="entry name" value="NAD(P)-binding Rossmann-fold domains"/>
    <property type="match status" value="1"/>
</dbReference>
<dbReference type="Gene3D" id="3.40.50.720">
    <property type="entry name" value="NAD(P)-binding Rossmann-like Domain"/>
    <property type="match status" value="1"/>
</dbReference>
<evidence type="ECO:0000313" key="5">
    <source>
        <dbReference type="Proteomes" id="UP000199672"/>
    </source>
</evidence>
<evidence type="ECO:0000313" key="4">
    <source>
        <dbReference type="EMBL" id="SFD71984.1"/>
    </source>
</evidence>
<dbReference type="EMBL" id="FOMH01000011">
    <property type="protein sequence ID" value="SFD71984.1"/>
    <property type="molecule type" value="Genomic_DNA"/>
</dbReference>
<dbReference type="Pfam" id="PF00107">
    <property type="entry name" value="ADH_zinc_N"/>
    <property type="match status" value="1"/>
</dbReference>
<dbReference type="OrthoDB" id="9787435at2"/>
<accession>A0A1I1UMQ4</accession>
<dbReference type="RefSeq" id="WP_091496487.1">
    <property type="nucleotide sequence ID" value="NZ_FOMH01000011.1"/>
</dbReference>
<dbReference type="GO" id="GO:0035925">
    <property type="term" value="F:mRNA 3'-UTR AU-rich region binding"/>
    <property type="evidence" value="ECO:0007669"/>
    <property type="project" value="TreeGrafter"/>
</dbReference>
<feature type="domain" description="Enoyl reductase (ER)" evidence="3">
    <location>
        <begin position="10"/>
        <end position="317"/>
    </location>
</feature>
<dbReference type="InterPro" id="IPR013154">
    <property type="entry name" value="ADH-like_N"/>
</dbReference>
<reference evidence="5" key="1">
    <citation type="submission" date="2016-10" db="EMBL/GenBank/DDBJ databases">
        <authorList>
            <person name="Varghese N."/>
            <person name="Submissions S."/>
        </authorList>
    </citation>
    <scope>NUCLEOTIDE SEQUENCE [LARGE SCALE GENOMIC DNA]</scope>
    <source>
        <strain evidence="5">CGMCC 1.10370</strain>
    </source>
</reference>
<dbReference type="GO" id="GO:0003960">
    <property type="term" value="F:quinone reductase (NADPH) activity"/>
    <property type="evidence" value="ECO:0007669"/>
    <property type="project" value="InterPro"/>
</dbReference>
<keyword evidence="1" id="KW-0521">NADP</keyword>
<dbReference type="CDD" id="cd05286">
    <property type="entry name" value="QOR2"/>
    <property type="match status" value="1"/>
</dbReference>
<dbReference type="InterPro" id="IPR020843">
    <property type="entry name" value="ER"/>
</dbReference>
<dbReference type="SUPFAM" id="SSF50129">
    <property type="entry name" value="GroES-like"/>
    <property type="match status" value="1"/>
</dbReference>
<dbReference type="Pfam" id="PF08240">
    <property type="entry name" value="ADH_N"/>
    <property type="match status" value="1"/>
</dbReference>
<dbReference type="InterPro" id="IPR013149">
    <property type="entry name" value="ADH-like_C"/>
</dbReference>
<protein>
    <submittedName>
        <fullName evidence="4">NADPH2:quinone reductase</fullName>
    </submittedName>
</protein>
<dbReference type="InterPro" id="IPR011032">
    <property type="entry name" value="GroES-like_sf"/>
</dbReference>
<proteinExistence type="predicted"/>
<dbReference type="InterPro" id="IPR047618">
    <property type="entry name" value="QOR-like"/>
</dbReference>
<sequence>MKALTFSTFGDSDVLEYIEIPNPQLKNDEILVEMKAIGLNFADVYRRKGNYHLKGNPPFIAGYEGAGIVVDANNHPEYKIGDRVAFADVPFANAELVAVNVNHVLPLPESISFETASSVLLQGLTAHYLATDSHKTVSGERVLIHAVAGGVGQILTQISKLLGATVIGLTSSADKAKIGFEQGADYVFLYNEDWKSQVFKIAPKGVDAVYDSIGSTLMESFEVTKECGQVVFFGMAGGDPAPVDPRMLMDGSKTLTGGDLWSYLISKEERIKRATQLFNWIIEGKIKLSEPTSFKLSEGKLAHDFLESRQSTGKIILIP</sequence>
<dbReference type="Proteomes" id="UP000199672">
    <property type="component" value="Unassembled WGS sequence"/>
</dbReference>
<evidence type="ECO:0000256" key="1">
    <source>
        <dbReference type="ARBA" id="ARBA00022857"/>
    </source>
</evidence>
<dbReference type="AlphaFoldDB" id="A0A1I1UMQ4"/>